<dbReference type="EMBL" id="JAGIYY010000005">
    <property type="protein sequence ID" value="MBP0439972.1"/>
    <property type="molecule type" value="Genomic_DNA"/>
</dbReference>
<comment type="caution">
    <text evidence="1">The sequence shown here is derived from an EMBL/GenBank/DDBJ whole genome shotgun (WGS) entry which is preliminary data.</text>
</comment>
<keyword evidence="2" id="KW-1185">Reference proteome</keyword>
<evidence type="ECO:0000313" key="2">
    <source>
        <dbReference type="Proteomes" id="UP000666240"/>
    </source>
</evidence>
<dbReference type="AlphaFoldDB" id="A0A8J7UM46"/>
<organism evidence="1 2">
    <name type="scientific">Tianweitania sediminis</name>
    <dbReference type="NCBI Taxonomy" id="1502156"/>
    <lineage>
        <taxon>Bacteria</taxon>
        <taxon>Pseudomonadati</taxon>
        <taxon>Pseudomonadota</taxon>
        <taxon>Alphaproteobacteria</taxon>
        <taxon>Hyphomicrobiales</taxon>
        <taxon>Phyllobacteriaceae</taxon>
        <taxon>Tianweitania</taxon>
    </lineage>
</organism>
<dbReference type="RefSeq" id="WP_209336014.1">
    <property type="nucleotide sequence ID" value="NZ_JAGIYY010000005.1"/>
</dbReference>
<gene>
    <name evidence="1" type="ORF">J5Y06_15035</name>
</gene>
<evidence type="ECO:0000313" key="1">
    <source>
        <dbReference type="EMBL" id="MBP0439972.1"/>
    </source>
</evidence>
<reference evidence="1" key="1">
    <citation type="submission" date="2021-03" db="EMBL/GenBank/DDBJ databases">
        <title>Genome sequencing and assembly of Tianweitania sediminis.</title>
        <authorList>
            <person name="Chhetri G."/>
        </authorList>
    </citation>
    <scope>NUCLEOTIDE SEQUENCE</scope>
    <source>
        <strain evidence="1">Z8</strain>
    </source>
</reference>
<name>A0A8J7UM46_9HYPH</name>
<sequence>MSRPKRKPTLVRGDLLGPEFEAMCRQAPKDATLVVFHTAVLAYVTNAADRMRFGKRASALGDVWIWNEAPNIMPDIDHVPADALRRAKWASRGEGGTQNWRG</sequence>
<dbReference type="Proteomes" id="UP000666240">
    <property type="component" value="Unassembled WGS sequence"/>
</dbReference>
<proteinExistence type="predicted"/>
<accession>A0A8J7UM46</accession>
<protein>
    <submittedName>
        <fullName evidence="1">Uncharacterized protein</fullName>
    </submittedName>
</protein>